<feature type="binding site" evidence="9">
    <location>
        <begin position="138"/>
        <end position="140"/>
    </location>
    <ligand>
        <name>2-[(2R,5Z)-2-carboxy-4-methylthiazol-5(2H)-ylidene]ethyl phosphate</name>
        <dbReference type="ChEBI" id="CHEBI:62899"/>
    </ligand>
</feature>
<comment type="catalytic activity">
    <reaction evidence="7 9 10">
        <text>2-(2-carboxy-4-methylthiazol-5-yl)ethyl phosphate + 4-amino-2-methyl-5-(diphosphooxymethyl)pyrimidine + 2 H(+) = thiamine phosphate + CO2 + diphosphate</text>
        <dbReference type="Rhea" id="RHEA:47848"/>
        <dbReference type="ChEBI" id="CHEBI:15378"/>
        <dbReference type="ChEBI" id="CHEBI:16526"/>
        <dbReference type="ChEBI" id="CHEBI:33019"/>
        <dbReference type="ChEBI" id="CHEBI:37575"/>
        <dbReference type="ChEBI" id="CHEBI:57841"/>
        <dbReference type="ChEBI" id="CHEBI:62890"/>
        <dbReference type="EC" id="2.5.1.3"/>
    </reaction>
</comment>
<dbReference type="SUPFAM" id="SSF51391">
    <property type="entry name" value="Thiamin phosphate synthase"/>
    <property type="match status" value="1"/>
</dbReference>
<comment type="catalytic activity">
    <reaction evidence="8 9 10">
        <text>2-[(2R,5Z)-2-carboxy-4-methylthiazol-5(2H)-ylidene]ethyl phosphate + 4-amino-2-methyl-5-(diphosphooxymethyl)pyrimidine + 2 H(+) = thiamine phosphate + CO2 + diphosphate</text>
        <dbReference type="Rhea" id="RHEA:47844"/>
        <dbReference type="ChEBI" id="CHEBI:15378"/>
        <dbReference type="ChEBI" id="CHEBI:16526"/>
        <dbReference type="ChEBI" id="CHEBI:33019"/>
        <dbReference type="ChEBI" id="CHEBI:37575"/>
        <dbReference type="ChEBI" id="CHEBI:57841"/>
        <dbReference type="ChEBI" id="CHEBI:62899"/>
        <dbReference type="EC" id="2.5.1.3"/>
    </reaction>
</comment>
<evidence type="ECO:0000256" key="2">
    <source>
        <dbReference type="ARBA" id="ARBA00022679"/>
    </source>
</evidence>
<dbReference type="PANTHER" id="PTHR20857">
    <property type="entry name" value="THIAMINE-PHOSPHATE PYROPHOSPHORYLASE"/>
    <property type="match status" value="1"/>
</dbReference>
<dbReference type="NCBIfam" id="TIGR00693">
    <property type="entry name" value="thiE"/>
    <property type="match status" value="1"/>
</dbReference>
<evidence type="ECO:0000256" key="10">
    <source>
        <dbReference type="RuleBase" id="RU003826"/>
    </source>
</evidence>
<name>A0A9E4N2K6_9GAMM</name>
<accession>A0A9E4N2K6</accession>
<gene>
    <name evidence="9 13" type="primary">thiE</name>
    <name evidence="13" type="ORF">JAZ04_19000</name>
</gene>
<evidence type="ECO:0000256" key="11">
    <source>
        <dbReference type="RuleBase" id="RU004253"/>
    </source>
</evidence>
<feature type="binding site" evidence="9">
    <location>
        <begin position="40"/>
        <end position="44"/>
    </location>
    <ligand>
        <name>4-amino-2-methyl-5-(diphosphooxymethyl)pyrimidine</name>
        <dbReference type="ChEBI" id="CHEBI:57841"/>
    </ligand>
</feature>
<evidence type="ECO:0000256" key="1">
    <source>
        <dbReference type="ARBA" id="ARBA00005165"/>
    </source>
</evidence>
<dbReference type="EC" id="2.5.1.3" evidence="9"/>
<dbReference type="GO" id="GO:0000287">
    <property type="term" value="F:magnesium ion binding"/>
    <property type="evidence" value="ECO:0007669"/>
    <property type="project" value="UniProtKB-UniRule"/>
</dbReference>
<dbReference type="AlphaFoldDB" id="A0A9E4N2K6"/>
<keyword evidence="5 9" id="KW-0784">Thiamine biosynthesis</keyword>
<evidence type="ECO:0000313" key="13">
    <source>
        <dbReference type="EMBL" id="MCG7940925.1"/>
    </source>
</evidence>
<dbReference type="GO" id="GO:0005737">
    <property type="term" value="C:cytoplasm"/>
    <property type="evidence" value="ECO:0007669"/>
    <property type="project" value="TreeGrafter"/>
</dbReference>
<evidence type="ECO:0000256" key="3">
    <source>
        <dbReference type="ARBA" id="ARBA00022723"/>
    </source>
</evidence>
<comment type="catalytic activity">
    <reaction evidence="6 9 10">
        <text>4-methyl-5-(2-phosphooxyethyl)-thiazole + 4-amino-2-methyl-5-(diphosphooxymethyl)pyrimidine + H(+) = thiamine phosphate + diphosphate</text>
        <dbReference type="Rhea" id="RHEA:22328"/>
        <dbReference type="ChEBI" id="CHEBI:15378"/>
        <dbReference type="ChEBI" id="CHEBI:33019"/>
        <dbReference type="ChEBI" id="CHEBI:37575"/>
        <dbReference type="ChEBI" id="CHEBI:57841"/>
        <dbReference type="ChEBI" id="CHEBI:58296"/>
        <dbReference type="EC" id="2.5.1.3"/>
    </reaction>
</comment>
<dbReference type="InterPro" id="IPR036206">
    <property type="entry name" value="ThiamineP_synth_sf"/>
</dbReference>
<evidence type="ECO:0000256" key="4">
    <source>
        <dbReference type="ARBA" id="ARBA00022842"/>
    </source>
</evidence>
<dbReference type="GO" id="GO:0009228">
    <property type="term" value="P:thiamine biosynthetic process"/>
    <property type="evidence" value="ECO:0007669"/>
    <property type="project" value="UniProtKB-KW"/>
</dbReference>
<comment type="pathway">
    <text evidence="1 9 11">Cofactor biosynthesis; thiamine diphosphate biosynthesis; thiamine phosphate from 4-amino-2-methyl-5-diphosphomethylpyrimidine and 4-methyl-5-(2-phosphoethyl)-thiazole: step 1/1.</text>
</comment>
<sequence length="218" mass="23724">MTDTDRYRGLYAITDSRLCPPERIVQQVEAALTGGARIIQYRDKRQERAGSTEQVREILMLCERANALLIINDDIELALASKAHGVHLGREDTTLSEARERLGPTAVIGVSCYNRLELASEAAENGADYVAFGRFFPSRTKPDAVSAEPELLVSARQTIRKPLVAIGGISHENGAQLIAAGADMLAVIEAVFGQPDVEAASRRLSALFSPQENNNESF</sequence>
<evidence type="ECO:0000256" key="6">
    <source>
        <dbReference type="ARBA" id="ARBA00047334"/>
    </source>
</evidence>
<comment type="caution">
    <text evidence="13">The sequence shown here is derived from an EMBL/GenBank/DDBJ whole genome shotgun (WGS) entry which is preliminary data.</text>
</comment>
<dbReference type="HAMAP" id="MF_00097">
    <property type="entry name" value="TMP_synthase"/>
    <property type="match status" value="1"/>
</dbReference>
<dbReference type="InterPro" id="IPR013785">
    <property type="entry name" value="Aldolase_TIM"/>
</dbReference>
<evidence type="ECO:0000256" key="8">
    <source>
        <dbReference type="ARBA" id="ARBA00047883"/>
    </source>
</evidence>
<evidence type="ECO:0000313" key="14">
    <source>
        <dbReference type="Proteomes" id="UP000886687"/>
    </source>
</evidence>
<evidence type="ECO:0000259" key="12">
    <source>
        <dbReference type="Pfam" id="PF02581"/>
    </source>
</evidence>
<feature type="binding site" evidence="9">
    <location>
        <position position="141"/>
    </location>
    <ligand>
        <name>4-amino-2-methyl-5-(diphosphooxymethyl)pyrimidine</name>
        <dbReference type="ChEBI" id="CHEBI:57841"/>
    </ligand>
</feature>
<comment type="function">
    <text evidence="9">Condenses 4-methyl-5-(beta-hydroxyethyl)thiazole monophosphate (THZ-P) and 2-methyl-4-amino-5-hydroxymethyl pyrimidine pyrophosphate (HMP-PP) to form thiamine monophosphate (TMP).</text>
</comment>
<reference evidence="13" key="1">
    <citation type="journal article" date="2021" name="Proc. Natl. Acad. Sci. U.S.A.">
        <title>Global biogeography of chemosynthetic symbionts reveals both localized and globally distributed symbiont groups. .</title>
        <authorList>
            <person name="Osvatic J.T."/>
            <person name="Wilkins L.G.E."/>
            <person name="Leibrecht L."/>
            <person name="Leray M."/>
            <person name="Zauner S."/>
            <person name="Polzin J."/>
            <person name="Camacho Y."/>
            <person name="Gros O."/>
            <person name="van Gils J.A."/>
            <person name="Eisen J.A."/>
            <person name="Petersen J.M."/>
            <person name="Yuen B."/>
        </authorList>
    </citation>
    <scope>NUCLEOTIDE SEQUENCE</scope>
    <source>
        <strain evidence="13">MAGL173</strain>
    </source>
</reference>
<comment type="cofactor">
    <cofactor evidence="9">
        <name>Mg(2+)</name>
        <dbReference type="ChEBI" id="CHEBI:18420"/>
    </cofactor>
    <text evidence="9">Binds 1 Mg(2+) ion per subunit.</text>
</comment>
<evidence type="ECO:0000256" key="9">
    <source>
        <dbReference type="HAMAP-Rule" id="MF_00097"/>
    </source>
</evidence>
<feature type="binding site" evidence="9">
    <location>
        <position position="168"/>
    </location>
    <ligand>
        <name>2-[(2R,5Z)-2-carboxy-4-methylthiazol-5(2H)-ylidene]ethyl phosphate</name>
        <dbReference type="ChEBI" id="CHEBI:62899"/>
    </ligand>
</feature>
<dbReference type="GO" id="GO:0009229">
    <property type="term" value="P:thiamine diphosphate biosynthetic process"/>
    <property type="evidence" value="ECO:0007669"/>
    <property type="project" value="UniProtKB-UniRule"/>
</dbReference>
<organism evidence="13 14">
    <name type="scientific">Candidatus Thiodiazotropha lotti</name>
    <dbReference type="NCBI Taxonomy" id="2792787"/>
    <lineage>
        <taxon>Bacteria</taxon>
        <taxon>Pseudomonadati</taxon>
        <taxon>Pseudomonadota</taxon>
        <taxon>Gammaproteobacteria</taxon>
        <taxon>Chromatiales</taxon>
        <taxon>Sedimenticolaceae</taxon>
        <taxon>Candidatus Thiodiazotropha</taxon>
    </lineage>
</organism>
<dbReference type="InterPro" id="IPR034291">
    <property type="entry name" value="TMP_synthase"/>
</dbReference>
<protein>
    <recommendedName>
        <fullName evidence="9">Thiamine-phosphate synthase</fullName>
        <shortName evidence="9">TP synthase</shortName>
        <shortName evidence="9">TPS</shortName>
        <ecNumber evidence="9">2.5.1.3</ecNumber>
    </recommendedName>
    <alternativeName>
        <fullName evidence="9">Thiamine-phosphate pyrophosphorylase</fullName>
        <shortName evidence="9">TMP pyrophosphorylase</shortName>
        <shortName evidence="9">TMP-PPase</shortName>
    </alternativeName>
</protein>
<dbReference type="GO" id="GO:0004789">
    <property type="term" value="F:thiamine-phosphate diphosphorylase activity"/>
    <property type="evidence" value="ECO:0007669"/>
    <property type="project" value="UniProtKB-UniRule"/>
</dbReference>
<feature type="binding site" evidence="9">
    <location>
        <position position="72"/>
    </location>
    <ligand>
        <name>4-amino-2-methyl-5-(diphosphooxymethyl)pyrimidine</name>
        <dbReference type="ChEBI" id="CHEBI:57841"/>
    </ligand>
</feature>
<feature type="binding site" evidence="9">
    <location>
        <position position="111"/>
    </location>
    <ligand>
        <name>4-amino-2-methyl-5-(diphosphooxymethyl)pyrimidine</name>
        <dbReference type="ChEBI" id="CHEBI:57841"/>
    </ligand>
</feature>
<dbReference type="PANTHER" id="PTHR20857:SF15">
    <property type="entry name" value="THIAMINE-PHOSPHATE SYNTHASE"/>
    <property type="match status" value="1"/>
</dbReference>
<dbReference type="InterPro" id="IPR022998">
    <property type="entry name" value="ThiamineP_synth_TenI"/>
</dbReference>
<dbReference type="Pfam" id="PF02581">
    <property type="entry name" value="TMP-TENI"/>
    <property type="match status" value="1"/>
</dbReference>
<evidence type="ECO:0000256" key="7">
    <source>
        <dbReference type="ARBA" id="ARBA00047851"/>
    </source>
</evidence>
<dbReference type="Gene3D" id="3.20.20.70">
    <property type="entry name" value="Aldolase class I"/>
    <property type="match status" value="1"/>
</dbReference>
<feature type="domain" description="Thiamine phosphate synthase/TenI" evidence="12">
    <location>
        <begin position="10"/>
        <end position="191"/>
    </location>
</feature>
<feature type="binding site" evidence="9">
    <location>
        <position position="92"/>
    </location>
    <ligand>
        <name>Mg(2+)</name>
        <dbReference type="ChEBI" id="CHEBI:18420"/>
    </ligand>
</feature>
<evidence type="ECO:0000256" key="5">
    <source>
        <dbReference type="ARBA" id="ARBA00022977"/>
    </source>
</evidence>
<keyword evidence="3 9" id="KW-0479">Metal-binding</keyword>
<keyword evidence="4 9" id="KW-0460">Magnesium</keyword>
<comment type="similarity">
    <text evidence="9 10">Belongs to the thiamine-phosphate synthase family.</text>
</comment>
<keyword evidence="2 9" id="KW-0808">Transferase</keyword>
<dbReference type="CDD" id="cd00564">
    <property type="entry name" value="TMP_TenI"/>
    <property type="match status" value="1"/>
</dbReference>
<proteinExistence type="inferred from homology"/>
<dbReference type="Proteomes" id="UP000886687">
    <property type="component" value="Unassembled WGS sequence"/>
</dbReference>
<dbReference type="EMBL" id="JAEPDI010000015">
    <property type="protein sequence ID" value="MCG7940925.1"/>
    <property type="molecule type" value="Genomic_DNA"/>
</dbReference>
<feature type="binding site" evidence="9">
    <location>
        <position position="73"/>
    </location>
    <ligand>
        <name>Mg(2+)</name>
        <dbReference type="ChEBI" id="CHEBI:18420"/>
    </ligand>
</feature>
<comment type="caution">
    <text evidence="9">Lacks conserved residue(s) required for the propagation of feature annotation.</text>
</comment>